<keyword evidence="4 5" id="KW-0472">Membrane</keyword>
<keyword evidence="8" id="KW-1185">Reference proteome</keyword>
<evidence type="ECO:0000313" key="8">
    <source>
        <dbReference type="Proteomes" id="UP001153714"/>
    </source>
</evidence>
<dbReference type="InterPro" id="IPR005828">
    <property type="entry name" value="MFS_sugar_transport-like"/>
</dbReference>
<evidence type="ECO:0000259" key="6">
    <source>
        <dbReference type="PROSITE" id="PS50850"/>
    </source>
</evidence>
<protein>
    <recommendedName>
        <fullName evidence="6">Major facilitator superfamily (MFS) profile domain-containing protein</fullName>
    </recommendedName>
</protein>
<feature type="domain" description="Major facilitator superfamily (MFS) profile" evidence="6">
    <location>
        <begin position="88"/>
        <end position="508"/>
    </location>
</feature>
<feature type="transmembrane region" description="Helical" evidence="5">
    <location>
        <begin position="24"/>
        <end position="48"/>
    </location>
</feature>
<dbReference type="PROSITE" id="PS50850">
    <property type="entry name" value="MFS"/>
    <property type="match status" value="1"/>
</dbReference>
<feature type="transmembrane region" description="Helical" evidence="5">
    <location>
        <begin position="388"/>
        <end position="406"/>
    </location>
</feature>
<evidence type="ECO:0000256" key="3">
    <source>
        <dbReference type="ARBA" id="ARBA00022989"/>
    </source>
</evidence>
<dbReference type="InterPro" id="IPR020846">
    <property type="entry name" value="MFS_dom"/>
</dbReference>
<dbReference type="Pfam" id="PF00083">
    <property type="entry name" value="Sugar_tr"/>
    <property type="match status" value="1"/>
</dbReference>
<dbReference type="EMBL" id="OU893342">
    <property type="protein sequence ID" value="CAG9783838.1"/>
    <property type="molecule type" value="Genomic_DNA"/>
</dbReference>
<comment type="subcellular location">
    <subcellularLocation>
        <location evidence="1">Membrane</location>
        <topology evidence="1">Multi-pass membrane protein</topology>
    </subcellularLocation>
</comment>
<dbReference type="InterPro" id="IPR036259">
    <property type="entry name" value="MFS_trans_sf"/>
</dbReference>
<reference evidence="7" key="1">
    <citation type="submission" date="2021-12" db="EMBL/GenBank/DDBJ databases">
        <authorList>
            <person name="King R."/>
        </authorList>
    </citation>
    <scope>NUCLEOTIDE SEQUENCE</scope>
</reference>
<dbReference type="OrthoDB" id="5296287at2759"/>
<keyword evidence="3 5" id="KW-1133">Transmembrane helix</keyword>
<feature type="transmembrane region" description="Helical" evidence="5">
    <location>
        <begin position="454"/>
        <end position="474"/>
    </location>
</feature>
<feature type="transmembrane region" description="Helical" evidence="5">
    <location>
        <begin position="219"/>
        <end position="240"/>
    </location>
</feature>
<name>A0A9N9QUW2_9NEOP</name>
<dbReference type="GO" id="GO:0022857">
    <property type="term" value="F:transmembrane transporter activity"/>
    <property type="evidence" value="ECO:0007669"/>
    <property type="project" value="InterPro"/>
</dbReference>
<evidence type="ECO:0000256" key="2">
    <source>
        <dbReference type="ARBA" id="ARBA00022692"/>
    </source>
</evidence>
<dbReference type="SUPFAM" id="SSF103473">
    <property type="entry name" value="MFS general substrate transporter"/>
    <property type="match status" value="1"/>
</dbReference>
<reference evidence="7" key="2">
    <citation type="submission" date="2022-10" db="EMBL/GenBank/DDBJ databases">
        <authorList>
            <consortium name="ENA_rothamsted_submissions"/>
            <consortium name="culmorum"/>
            <person name="King R."/>
        </authorList>
    </citation>
    <scope>NUCLEOTIDE SEQUENCE</scope>
</reference>
<dbReference type="Proteomes" id="UP001153714">
    <property type="component" value="Chromosome 11"/>
</dbReference>
<proteinExistence type="predicted"/>
<dbReference type="PANTHER" id="PTHR24064">
    <property type="entry name" value="SOLUTE CARRIER FAMILY 22 MEMBER"/>
    <property type="match status" value="1"/>
</dbReference>
<dbReference type="GO" id="GO:0016020">
    <property type="term" value="C:membrane"/>
    <property type="evidence" value="ECO:0007669"/>
    <property type="project" value="UniProtKB-SubCell"/>
</dbReference>
<dbReference type="Gene3D" id="1.20.1250.20">
    <property type="entry name" value="MFS general substrate transporter like domains"/>
    <property type="match status" value="1"/>
</dbReference>
<evidence type="ECO:0000256" key="4">
    <source>
        <dbReference type="ARBA" id="ARBA00023136"/>
    </source>
</evidence>
<evidence type="ECO:0000256" key="5">
    <source>
        <dbReference type="SAM" id="Phobius"/>
    </source>
</evidence>
<keyword evidence="2 5" id="KW-0812">Transmembrane</keyword>
<feature type="transmembrane region" description="Helical" evidence="5">
    <location>
        <begin position="334"/>
        <end position="351"/>
    </location>
</feature>
<feature type="transmembrane region" description="Helical" evidence="5">
    <location>
        <begin position="363"/>
        <end position="381"/>
    </location>
</feature>
<feature type="transmembrane region" description="Helical" evidence="5">
    <location>
        <begin position="158"/>
        <end position="176"/>
    </location>
</feature>
<feature type="transmembrane region" description="Helical" evidence="5">
    <location>
        <begin position="182"/>
        <end position="207"/>
    </location>
</feature>
<evidence type="ECO:0000313" key="7">
    <source>
        <dbReference type="EMBL" id="CAG9783838.1"/>
    </source>
</evidence>
<organism evidence="7 8">
    <name type="scientific">Diatraea saccharalis</name>
    <name type="common">sugarcane borer</name>
    <dbReference type="NCBI Taxonomy" id="40085"/>
    <lineage>
        <taxon>Eukaryota</taxon>
        <taxon>Metazoa</taxon>
        <taxon>Ecdysozoa</taxon>
        <taxon>Arthropoda</taxon>
        <taxon>Hexapoda</taxon>
        <taxon>Insecta</taxon>
        <taxon>Pterygota</taxon>
        <taxon>Neoptera</taxon>
        <taxon>Endopterygota</taxon>
        <taxon>Lepidoptera</taxon>
        <taxon>Glossata</taxon>
        <taxon>Ditrysia</taxon>
        <taxon>Pyraloidea</taxon>
        <taxon>Crambidae</taxon>
        <taxon>Crambinae</taxon>
        <taxon>Diatraea</taxon>
    </lineage>
</organism>
<accession>A0A9N9QUW2</accession>
<dbReference type="AlphaFoldDB" id="A0A9N9QUW2"/>
<feature type="transmembrane region" description="Helical" evidence="5">
    <location>
        <begin position="418"/>
        <end position="442"/>
    </location>
</feature>
<feature type="transmembrane region" description="Helical" evidence="5">
    <location>
        <begin position="486"/>
        <end position="503"/>
    </location>
</feature>
<gene>
    <name evidence="7" type="ORF">DIATSA_LOCUS1978</name>
</gene>
<sequence>MNSVYERALFEIGPNGKFQRRFDIIYNLVFASLWAMAYNNIILALVIIPHTCEIPQIDRSNNNSFWMSKFIPTTNDSSGKLVYSSCLIYTTSNNTNITKGCDEYSYNQTWYSSTVPSSNNWVCDEEIKVASIFAYSKIGEVLGSIFFGWFGDIYGRRLTFIVSLGLLIIGRIISIVTSHSFILFIIGCVIAWFPSWSAVQCATVISMEISAPERRSLTATYRAIAYSTGMFIMPFLYWGLRDWKPFMIITTVTQLPFLFYSCKIIESPRWLLNKNKKEMCVKELQKIARINNTTLEKETEREILNSTTLNENQVLGPLSLFSSRNLVMNTVLQLYIWFSVSLSYMVLLLSSGDKEDGNPFLEFAWQSIVEVPATFLGAWLANHIGRRYTGAASYLLSAAIWMIIFFRELDNNGWVQNWWLGTTLIIVNRFSVTVSYYIIYLLNMELYPTSLRQSGMAIGNLFSSAACAIAPYLMYTGRRFDSRIPGMVLTITSFFGMLAALFLPETLNVKLPETITDVREIGKNRNYISLKLKSLKMER</sequence>
<evidence type="ECO:0000256" key="1">
    <source>
        <dbReference type="ARBA" id="ARBA00004141"/>
    </source>
</evidence>